<protein>
    <recommendedName>
        <fullName evidence="3">Very-long-chain 3-oxoacyl-CoA synthase</fullName>
    </recommendedName>
</protein>
<feature type="chain" id="PRO_5002434935" description="Very-long-chain 3-oxoacyl-CoA synthase" evidence="1">
    <location>
        <begin position="19"/>
        <end position="47"/>
    </location>
</feature>
<organism evidence="2">
    <name type="scientific">Anguilla anguilla</name>
    <name type="common">European freshwater eel</name>
    <name type="synonym">Muraena anguilla</name>
    <dbReference type="NCBI Taxonomy" id="7936"/>
    <lineage>
        <taxon>Eukaryota</taxon>
        <taxon>Metazoa</taxon>
        <taxon>Chordata</taxon>
        <taxon>Craniata</taxon>
        <taxon>Vertebrata</taxon>
        <taxon>Euteleostomi</taxon>
        <taxon>Actinopterygii</taxon>
        <taxon>Neopterygii</taxon>
        <taxon>Teleostei</taxon>
        <taxon>Anguilliformes</taxon>
        <taxon>Anguillidae</taxon>
        <taxon>Anguilla</taxon>
    </lineage>
</organism>
<name>A0A0E9XB65_ANGAN</name>
<keyword evidence="1" id="KW-0732">Signal</keyword>
<proteinExistence type="predicted"/>
<evidence type="ECO:0000313" key="2">
    <source>
        <dbReference type="EMBL" id="JAH99696.1"/>
    </source>
</evidence>
<sequence length="47" mass="5514">MWDFIFCLILLVIGKVDFLIGRSAHHAFHYAYILVFRLTDQQCPTSI</sequence>
<dbReference type="EMBL" id="GBXM01008881">
    <property type="protein sequence ID" value="JAH99696.1"/>
    <property type="molecule type" value="Transcribed_RNA"/>
</dbReference>
<feature type="signal peptide" evidence="1">
    <location>
        <begin position="1"/>
        <end position="18"/>
    </location>
</feature>
<evidence type="ECO:0000256" key="1">
    <source>
        <dbReference type="SAM" id="SignalP"/>
    </source>
</evidence>
<evidence type="ECO:0008006" key="3">
    <source>
        <dbReference type="Google" id="ProtNLM"/>
    </source>
</evidence>
<reference evidence="2" key="2">
    <citation type="journal article" date="2015" name="Fish Shellfish Immunol.">
        <title>Early steps in the European eel (Anguilla anguilla)-Vibrio vulnificus interaction in the gills: Role of the RtxA13 toxin.</title>
        <authorList>
            <person name="Callol A."/>
            <person name="Pajuelo D."/>
            <person name="Ebbesson L."/>
            <person name="Teles M."/>
            <person name="MacKenzie S."/>
            <person name="Amaro C."/>
        </authorList>
    </citation>
    <scope>NUCLEOTIDE SEQUENCE</scope>
</reference>
<reference evidence="2" key="1">
    <citation type="submission" date="2014-11" db="EMBL/GenBank/DDBJ databases">
        <authorList>
            <person name="Amaro Gonzalez C."/>
        </authorList>
    </citation>
    <scope>NUCLEOTIDE SEQUENCE</scope>
</reference>
<dbReference type="AlphaFoldDB" id="A0A0E9XB65"/>
<accession>A0A0E9XB65</accession>